<keyword evidence="3" id="KW-0677">Repeat</keyword>
<dbReference type="CDD" id="cd00200">
    <property type="entry name" value="WD40"/>
    <property type="match status" value="1"/>
</dbReference>
<evidence type="ECO:0000313" key="7">
    <source>
        <dbReference type="Proteomes" id="UP000031668"/>
    </source>
</evidence>
<sequence length="482" mass="54788">MPCLFLITDEKSFQNDTRTSRDMISVPIIIQFDISFSLTVTNNDPFRVVKFTDSNNQYDFYIKDIEITNSIGDSLDQLNLSFESLIDIRCRLRSVAPAKTITRCTSSLPGHSVSIITLCFSPDARYLATGSGDNTLRIWDVLTETPLFVFNGHKNWVLATAWSHDSQMVVSGDKDGSIVIWDLQKGEQKYPSFQKHTKWITYICFEPLHLFNGKHRFASSSKDGSVIIWNASNGSMIHKMNIHMECVSCVKWSGEGLVYSSSHDLTIAISNPEIGNLVQQLKGHSHWVNFLTLNTERFLNSFDLPNTHEVNEGRVKTALNKYNQFKKNHPEVFISCSDDFSMILWKKTDKNYDSVKLIGHQAVINHVAFSPDASLVASASFDKSIKLWNGVSGNSSADSTIKMWDVMSKTMTNSLHGHNDEVAFNDNMRYMHWTGHRMEARLLLEVKMAFLKYGDKILSSLFYCRLSVPIFDWSLLIINDPT</sequence>
<keyword evidence="2 5" id="KW-0853">WD repeat</keyword>
<dbReference type="InterPro" id="IPR015943">
    <property type="entry name" value="WD40/YVTN_repeat-like_dom_sf"/>
</dbReference>
<proteinExistence type="predicted"/>
<dbReference type="PANTHER" id="PTHR19848">
    <property type="entry name" value="WD40 REPEAT PROTEIN"/>
    <property type="match status" value="1"/>
</dbReference>
<dbReference type="PANTHER" id="PTHR19848:SF0">
    <property type="entry name" value="NOTCHLESS PROTEIN HOMOLOG 1"/>
    <property type="match status" value="1"/>
</dbReference>
<dbReference type="PRINTS" id="PR00320">
    <property type="entry name" value="GPROTEINBRPT"/>
</dbReference>
<comment type="subcellular location">
    <subcellularLocation>
        <location evidence="1">Nucleus</location>
        <location evidence="1">Nucleolus</location>
    </subcellularLocation>
</comment>
<evidence type="ECO:0000256" key="5">
    <source>
        <dbReference type="PROSITE-ProRule" id="PRU00221"/>
    </source>
</evidence>
<dbReference type="SMART" id="SM00320">
    <property type="entry name" value="WD40"/>
    <property type="match status" value="6"/>
</dbReference>
<dbReference type="PROSITE" id="PS50294">
    <property type="entry name" value="WD_REPEATS_REGION"/>
    <property type="match status" value="3"/>
</dbReference>
<dbReference type="InterPro" id="IPR019775">
    <property type="entry name" value="WD40_repeat_CS"/>
</dbReference>
<dbReference type="InterPro" id="IPR020472">
    <property type="entry name" value="WD40_PAC1"/>
</dbReference>
<feature type="repeat" description="WD" evidence="5">
    <location>
        <begin position="108"/>
        <end position="149"/>
    </location>
</feature>
<feature type="repeat" description="WD" evidence="5">
    <location>
        <begin position="357"/>
        <end position="389"/>
    </location>
</feature>
<dbReference type="Pfam" id="PF00400">
    <property type="entry name" value="WD40"/>
    <property type="match status" value="4"/>
</dbReference>
<name>A0A0C2MNF6_THEKT</name>
<dbReference type="InterPro" id="IPR036322">
    <property type="entry name" value="WD40_repeat_dom_sf"/>
</dbReference>
<dbReference type="PROSITE" id="PS50082">
    <property type="entry name" value="WD_REPEATS_2"/>
    <property type="match status" value="4"/>
</dbReference>
<feature type="repeat" description="WD" evidence="5">
    <location>
        <begin position="193"/>
        <end position="239"/>
    </location>
</feature>
<organism evidence="6 7">
    <name type="scientific">Thelohanellus kitauei</name>
    <name type="common">Myxosporean</name>
    <dbReference type="NCBI Taxonomy" id="669202"/>
    <lineage>
        <taxon>Eukaryota</taxon>
        <taxon>Metazoa</taxon>
        <taxon>Cnidaria</taxon>
        <taxon>Myxozoa</taxon>
        <taxon>Myxosporea</taxon>
        <taxon>Bivalvulida</taxon>
        <taxon>Platysporina</taxon>
        <taxon>Myxobolidae</taxon>
        <taxon>Thelohanellus</taxon>
    </lineage>
</organism>
<dbReference type="InterPro" id="IPR001680">
    <property type="entry name" value="WD40_rpt"/>
</dbReference>
<protein>
    <submittedName>
        <fullName evidence="6">Notchless protein</fullName>
    </submittedName>
</protein>
<reference evidence="6 7" key="1">
    <citation type="journal article" date="2014" name="Genome Biol. Evol.">
        <title>The genome of the myxosporean Thelohanellus kitauei shows adaptations to nutrient acquisition within its fish host.</title>
        <authorList>
            <person name="Yang Y."/>
            <person name="Xiong J."/>
            <person name="Zhou Z."/>
            <person name="Huo F."/>
            <person name="Miao W."/>
            <person name="Ran C."/>
            <person name="Liu Y."/>
            <person name="Zhang J."/>
            <person name="Feng J."/>
            <person name="Wang M."/>
            <person name="Wang M."/>
            <person name="Wang L."/>
            <person name="Yao B."/>
        </authorList>
    </citation>
    <scope>NUCLEOTIDE SEQUENCE [LARGE SCALE GENOMIC DNA]</scope>
    <source>
        <strain evidence="6">Wuqing</strain>
    </source>
</reference>
<evidence type="ECO:0000313" key="6">
    <source>
        <dbReference type="EMBL" id="KII63141.1"/>
    </source>
</evidence>
<keyword evidence="4" id="KW-0539">Nucleus</keyword>
<dbReference type="GO" id="GO:0000027">
    <property type="term" value="P:ribosomal large subunit assembly"/>
    <property type="evidence" value="ECO:0007669"/>
    <property type="project" value="TreeGrafter"/>
</dbReference>
<feature type="repeat" description="WD" evidence="5">
    <location>
        <begin position="150"/>
        <end position="191"/>
    </location>
</feature>
<dbReference type="GO" id="GO:0005730">
    <property type="term" value="C:nucleolus"/>
    <property type="evidence" value="ECO:0007669"/>
    <property type="project" value="UniProtKB-SubCell"/>
</dbReference>
<dbReference type="OMA" id="AWEPYHR"/>
<dbReference type="EMBL" id="JWZT01004769">
    <property type="protein sequence ID" value="KII63141.1"/>
    <property type="molecule type" value="Genomic_DNA"/>
</dbReference>
<dbReference type="Gene3D" id="2.130.10.10">
    <property type="entry name" value="YVTN repeat-like/Quinoprotein amine dehydrogenase"/>
    <property type="match status" value="1"/>
</dbReference>
<evidence type="ECO:0000256" key="4">
    <source>
        <dbReference type="ARBA" id="ARBA00023242"/>
    </source>
</evidence>
<dbReference type="PROSITE" id="PS00678">
    <property type="entry name" value="WD_REPEATS_1"/>
    <property type="match status" value="2"/>
</dbReference>
<evidence type="ECO:0000256" key="2">
    <source>
        <dbReference type="ARBA" id="ARBA00022574"/>
    </source>
</evidence>
<comment type="caution">
    <text evidence="6">The sequence shown here is derived from an EMBL/GenBank/DDBJ whole genome shotgun (WGS) entry which is preliminary data.</text>
</comment>
<dbReference type="AlphaFoldDB" id="A0A0C2MNF6"/>
<evidence type="ECO:0000256" key="1">
    <source>
        <dbReference type="ARBA" id="ARBA00004604"/>
    </source>
</evidence>
<dbReference type="Proteomes" id="UP000031668">
    <property type="component" value="Unassembled WGS sequence"/>
</dbReference>
<keyword evidence="7" id="KW-1185">Reference proteome</keyword>
<accession>A0A0C2MNF6</accession>
<dbReference type="SUPFAM" id="SSF50978">
    <property type="entry name" value="WD40 repeat-like"/>
    <property type="match status" value="1"/>
</dbReference>
<evidence type="ECO:0000256" key="3">
    <source>
        <dbReference type="ARBA" id="ARBA00022737"/>
    </source>
</evidence>
<gene>
    <name evidence="6" type="ORF">RF11_11626</name>
</gene>
<dbReference type="OrthoDB" id="10267436at2759"/>